<comment type="caution">
    <text evidence="1">The sequence shown here is derived from an EMBL/GenBank/DDBJ whole genome shotgun (WGS) entry which is preliminary data.</text>
</comment>
<sequence>MTLVSFACGHGAAPTEPGSIALRRSCPLCMLLHETHRTRGELVSRAAPPARASVAVETRLGAEFAWQCARGHDRYQASVMDVLTGPSCPKCIRNAEAPTVARDGGVASMNAGLRTRTSLTEQRLRALLEERIRVPRGVNTVRVNRMFYGKQEVWPDILVPALRIAIEYDDPGRSRRAHLGLKEASDREKDDALAEVGWEVIRVRAAGLESIGPNSIVCASLTPQVADRIVARMAELRGDDAVDALRVPPAT</sequence>
<organism evidence="1 2">
    <name type="scientific">Orlajensenia leifsoniae</name>
    <dbReference type="NCBI Taxonomy" id="2561933"/>
    <lineage>
        <taxon>Bacteria</taxon>
        <taxon>Bacillati</taxon>
        <taxon>Actinomycetota</taxon>
        <taxon>Actinomycetes</taxon>
        <taxon>Micrococcales</taxon>
        <taxon>Microbacteriaceae</taxon>
        <taxon>Orlajensenia</taxon>
    </lineage>
</organism>
<reference evidence="1 2" key="1">
    <citation type="journal article" date="2018" name="J. Microbiol.">
        <title>Leifsonia flava sp. nov., a novel actinobacterium isolated from the rhizosphere of Aquilegia viridiflora.</title>
        <authorList>
            <person name="Cai Y."/>
            <person name="Tao W.Z."/>
            <person name="Ma Y.J."/>
            <person name="Cheng J."/>
            <person name="Zhang M.Y."/>
            <person name="Zhang Y.X."/>
        </authorList>
    </citation>
    <scope>NUCLEOTIDE SEQUENCE [LARGE SCALE GENOMIC DNA]</scope>
    <source>
        <strain evidence="1 2">SYP-B2174</strain>
    </source>
</reference>
<proteinExistence type="predicted"/>
<evidence type="ECO:0000313" key="2">
    <source>
        <dbReference type="Proteomes" id="UP000298127"/>
    </source>
</evidence>
<gene>
    <name evidence="1" type="ORF">E4M00_06145</name>
</gene>
<dbReference type="Proteomes" id="UP000298127">
    <property type="component" value="Unassembled WGS sequence"/>
</dbReference>
<dbReference type="EMBL" id="SPQZ01000002">
    <property type="protein sequence ID" value="TFV99073.1"/>
    <property type="molecule type" value="Genomic_DNA"/>
</dbReference>
<dbReference type="RefSeq" id="WP_135119557.1">
    <property type="nucleotide sequence ID" value="NZ_SPQZ01000002.1"/>
</dbReference>
<keyword evidence="2" id="KW-1185">Reference proteome</keyword>
<evidence type="ECO:0008006" key="3">
    <source>
        <dbReference type="Google" id="ProtNLM"/>
    </source>
</evidence>
<protein>
    <recommendedName>
        <fullName evidence="3">DUF559 domain-containing protein</fullName>
    </recommendedName>
</protein>
<name>A0A4Y9R5W7_9MICO</name>
<dbReference type="AlphaFoldDB" id="A0A4Y9R5W7"/>
<accession>A0A4Y9R5W7</accession>
<evidence type="ECO:0000313" key="1">
    <source>
        <dbReference type="EMBL" id="TFV99073.1"/>
    </source>
</evidence>